<gene>
    <name evidence="12" type="ORF">MONBRDRAFT_11846</name>
</gene>
<keyword evidence="10 11" id="KW-0472">Membrane</keyword>
<dbReference type="GO" id="GO:0045271">
    <property type="term" value="C:respiratory chain complex I"/>
    <property type="evidence" value="ECO:0000318"/>
    <property type="project" value="GO_Central"/>
</dbReference>
<feature type="transmembrane region" description="Helical" evidence="11">
    <location>
        <begin position="32"/>
        <end position="51"/>
    </location>
</feature>
<evidence type="ECO:0000313" key="13">
    <source>
        <dbReference type="Proteomes" id="UP000001357"/>
    </source>
</evidence>
<evidence type="ECO:0000256" key="4">
    <source>
        <dbReference type="ARBA" id="ARBA00022660"/>
    </source>
</evidence>
<dbReference type="PANTHER" id="PTHR12966:SF0">
    <property type="entry name" value="NADH DEHYDROGENASE [UBIQUINONE] 1 ALPHA SUBCOMPLEX SUBUNIT 13"/>
    <property type="match status" value="1"/>
</dbReference>
<evidence type="ECO:0000256" key="9">
    <source>
        <dbReference type="ARBA" id="ARBA00023128"/>
    </source>
</evidence>
<sequence length="129" mass="14359">MAAKQVLQDMPPAGGYTSVPYKRNVPYRGPHGAVLFAGAIGVMAYGFYKVIQGNQARRRLGEEKLNARIAIAPVLEAEADRLMVRRRAQITEAERKIMANHKGWDVNEKFYNTDSYVAPTTPLTVPQIV</sequence>
<organism evidence="12 13">
    <name type="scientific">Monosiga brevicollis</name>
    <name type="common">Choanoflagellate</name>
    <dbReference type="NCBI Taxonomy" id="81824"/>
    <lineage>
        <taxon>Eukaryota</taxon>
        <taxon>Choanoflagellata</taxon>
        <taxon>Craspedida</taxon>
        <taxon>Salpingoecidae</taxon>
        <taxon>Monosiga</taxon>
    </lineage>
</organism>
<evidence type="ECO:0000256" key="1">
    <source>
        <dbReference type="ARBA" id="ARBA00004298"/>
    </source>
</evidence>
<protein>
    <recommendedName>
        <fullName evidence="11">NADH dehydrogenase [ubiquinone] 1 alpha subcomplex subunit 13</fullName>
    </recommendedName>
</protein>
<reference evidence="12 13" key="1">
    <citation type="journal article" date="2008" name="Nature">
        <title>The genome of the choanoflagellate Monosiga brevicollis and the origin of metazoans.</title>
        <authorList>
            <consortium name="JGI Sequencing"/>
            <person name="King N."/>
            <person name="Westbrook M.J."/>
            <person name="Young S.L."/>
            <person name="Kuo A."/>
            <person name="Abedin M."/>
            <person name="Chapman J."/>
            <person name="Fairclough S."/>
            <person name="Hellsten U."/>
            <person name="Isogai Y."/>
            <person name="Letunic I."/>
            <person name="Marr M."/>
            <person name="Pincus D."/>
            <person name="Putnam N."/>
            <person name="Rokas A."/>
            <person name="Wright K.J."/>
            <person name="Zuzow R."/>
            <person name="Dirks W."/>
            <person name="Good M."/>
            <person name="Goodstein D."/>
            <person name="Lemons D."/>
            <person name="Li W."/>
            <person name="Lyons J.B."/>
            <person name="Morris A."/>
            <person name="Nichols S."/>
            <person name="Richter D.J."/>
            <person name="Salamov A."/>
            <person name="Bork P."/>
            <person name="Lim W.A."/>
            <person name="Manning G."/>
            <person name="Miller W.T."/>
            <person name="McGinnis W."/>
            <person name="Shapiro H."/>
            <person name="Tjian R."/>
            <person name="Grigoriev I.V."/>
            <person name="Rokhsar D."/>
        </authorList>
    </citation>
    <scope>NUCLEOTIDE SEQUENCE [LARGE SCALE GENOMIC DNA]</scope>
    <source>
        <strain evidence="13">MX1 / ATCC 50154</strain>
    </source>
</reference>
<keyword evidence="9 11" id="KW-0496">Mitochondrion</keyword>
<evidence type="ECO:0000256" key="3">
    <source>
        <dbReference type="ARBA" id="ARBA00022448"/>
    </source>
</evidence>
<evidence type="ECO:0000256" key="8">
    <source>
        <dbReference type="ARBA" id="ARBA00022989"/>
    </source>
</evidence>
<keyword evidence="5 11" id="KW-0812">Transmembrane</keyword>
<evidence type="ECO:0000256" key="6">
    <source>
        <dbReference type="ARBA" id="ARBA00022792"/>
    </source>
</evidence>
<dbReference type="GO" id="GO:0005743">
    <property type="term" value="C:mitochondrial inner membrane"/>
    <property type="evidence" value="ECO:0007669"/>
    <property type="project" value="UniProtKB-SubCell"/>
</dbReference>
<dbReference type="Pfam" id="PF06212">
    <property type="entry name" value="GRIM-19"/>
    <property type="match status" value="1"/>
</dbReference>
<dbReference type="STRING" id="81824.A9VAG4"/>
<dbReference type="FunCoup" id="A9VAG4">
    <property type="interactions" value="1178"/>
</dbReference>
<proteinExistence type="inferred from homology"/>
<keyword evidence="4 11" id="KW-0679">Respiratory chain</keyword>
<dbReference type="Proteomes" id="UP000001357">
    <property type="component" value="Unassembled WGS sequence"/>
</dbReference>
<evidence type="ECO:0000256" key="7">
    <source>
        <dbReference type="ARBA" id="ARBA00022982"/>
    </source>
</evidence>
<dbReference type="eggNOG" id="KOG3300">
    <property type="taxonomic scope" value="Eukaryota"/>
</dbReference>
<evidence type="ECO:0000256" key="10">
    <source>
        <dbReference type="ARBA" id="ARBA00023136"/>
    </source>
</evidence>
<dbReference type="EMBL" id="CH991573">
    <property type="protein sequence ID" value="EDQ85537.1"/>
    <property type="molecule type" value="Genomic_DNA"/>
</dbReference>
<dbReference type="InParanoid" id="A9VAG4"/>
<dbReference type="GeneID" id="5894910"/>
<dbReference type="AlphaFoldDB" id="A9VAG4"/>
<evidence type="ECO:0000256" key="5">
    <source>
        <dbReference type="ARBA" id="ARBA00022692"/>
    </source>
</evidence>
<keyword evidence="3 11" id="KW-0813">Transport</keyword>
<keyword evidence="8 11" id="KW-1133">Transmembrane helix</keyword>
<comment type="subcellular location">
    <subcellularLocation>
        <location evidence="1 11">Mitochondrion inner membrane</location>
        <topology evidence="1 11">Single-pass membrane protein</topology>
        <orientation evidence="1 11">Matrix side</orientation>
    </subcellularLocation>
</comment>
<evidence type="ECO:0000256" key="11">
    <source>
        <dbReference type="RuleBase" id="RU368034"/>
    </source>
</evidence>
<keyword evidence="13" id="KW-1185">Reference proteome</keyword>
<comment type="function">
    <text evidence="11">Complex I functions in the transfer of electrons from NADH to the respiratory chain. Accessory subunit of the mitochondrial membrane respiratory chain NADH dehydrogenase (Complex I), that is believed not to be involved in catalysis.</text>
</comment>
<dbReference type="PANTHER" id="PTHR12966">
    <property type="entry name" value="NADH DEHYDROGENASE UBIQUINONE 1 ALPHA SUBCOMPLEX SUBUNIT 13"/>
    <property type="match status" value="1"/>
</dbReference>
<evidence type="ECO:0000256" key="2">
    <source>
        <dbReference type="ARBA" id="ARBA00007312"/>
    </source>
</evidence>
<name>A9VAG4_MONBE</name>
<dbReference type="KEGG" id="mbr:MONBRDRAFT_11846"/>
<comment type="similarity">
    <text evidence="2 11">Belongs to the complex I NDUFA13 subunit family.</text>
</comment>
<dbReference type="RefSeq" id="XP_001749728.1">
    <property type="nucleotide sequence ID" value="XM_001749676.1"/>
</dbReference>
<keyword evidence="7 11" id="KW-0249">Electron transport</keyword>
<evidence type="ECO:0000313" key="12">
    <source>
        <dbReference type="EMBL" id="EDQ85537.1"/>
    </source>
</evidence>
<keyword evidence="6 11" id="KW-0999">Mitochondrion inner membrane</keyword>
<dbReference type="InterPro" id="IPR009346">
    <property type="entry name" value="GRIM-19"/>
</dbReference>
<accession>A9VAG4</accession>
<dbReference type="OMA" id="YGIREQH"/>